<reference evidence="4" key="2">
    <citation type="submission" date="2015-06" db="UniProtKB">
        <authorList>
            <consortium name="EnsemblMetazoa"/>
        </authorList>
    </citation>
    <scope>IDENTIFICATION</scope>
</reference>
<keyword evidence="2" id="KW-0732">Signal</keyword>
<dbReference type="AlphaFoldDB" id="T1K3V5"/>
<dbReference type="OrthoDB" id="5958943at2759"/>
<protein>
    <recommendedName>
        <fullName evidence="6">LRRNT domain-containing protein</fullName>
    </recommendedName>
</protein>
<gene>
    <name evidence="4" type="primary">107360338</name>
</gene>
<dbReference type="InterPro" id="IPR050541">
    <property type="entry name" value="LRR_TM_domain-containing"/>
</dbReference>
<dbReference type="EnsemblMetazoa" id="tetur05g00380.1">
    <property type="protein sequence ID" value="tetur05g00380.1"/>
    <property type="gene ID" value="tetur05g00380"/>
</dbReference>
<dbReference type="Gene3D" id="3.80.10.10">
    <property type="entry name" value="Ribonuclease Inhibitor"/>
    <property type="match status" value="1"/>
</dbReference>
<accession>T1K3V5</accession>
<evidence type="ECO:0000256" key="3">
    <source>
        <dbReference type="ARBA" id="ARBA00022737"/>
    </source>
</evidence>
<dbReference type="PANTHER" id="PTHR24369:SF210">
    <property type="entry name" value="CHAOPTIN-RELATED"/>
    <property type="match status" value="1"/>
</dbReference>
<keyword evidence="5" id="KW-1185">Reference proteome</keyword>
<evidence type="ECO:0008006" key="6">
    <source>
        <dbReference type="Google" id="ProtNLM"/>
    </source>
</evidence>
<evidence type="ECO:0000313" key="5">
    <source>
        <dbReference type="Proteomes" id="UP000015104"/>
    </source>
</evidence>
<name>T1K3V5_TETUR</name>
<dbReference type="Proteomes" id="UP000015104">
    <property type="component" value="Unassembled WGS sequence"/>
</dbReference>
<organism evidence="4 5">
    <name type="scientific">Tetranychus urticae</name>
    <name type="common">Two-spotted spider mite</name>
    <dbReference type="NCBI Taxonomy" id="32264"/>
    <lineage>
        <taxon>Eukaryota</taxon>
        <taxon>Metazoa</taxon>
        <taxon>Ecdysozoa</taxon>
        <taxon>Arthropoda</taxon>
        <taxon>Chelicerata</taxon>
        <taxon>Arachnida</taxon>
        <taxon>Acari</taxon>
        <taxon>Acariformes</taxon>
        <taxon>Trombidiformes</taxon>
        <taxon>Prostigmata</taxon>
        <taxon>Eleutherengona</taxon>
        <taxon>Raphignathae</taxon>
        <taxon>Tetranychoidea</taxon>
        <taxon>Tetranychidae</taxon>
        <taxon>Tetranychus</taxon>
    </lineage>
</organism>
<evidence type="ECO:0000256" key="1">
    <source>
        <dbReference type="ARBA" id="ARBA00022614"/>
    </source>
</evidence>
<sequence>MGHLSDRKILCLFAIVCFGKQRESPFLGNGCKAYNFNSNSISVQCEEDYELNVPSTVQSIHTLFLKKVSNEYLTMQLIDLPFKHLIIQEWDMSQFYKDNSKNFFNLHRRQSLTVFQVHNLRALRWADYQFEQIHIEKSALTNIGSQRLSDVVSKRLFSHKLIALYIIDCALLTLDNNVFSHTPYLKVLTISRNVLSSISVQSFPQSLNHLWLLDLSYNNLVSLDGDIFKKFPALVELNLNGNRLINLPYDLIKPIWFNLSLIHLLGNNWNCLNFCWSTKKESFPHPIFFDQTTCSLDYFKGIMVGKMDRFFPICFYIGTKL</sequence>
<dbReference type="Pfam" id="PF13855">
    <property type="entry name" value="LRR_8"/>
    <property type="match status" value="1"/>
</dbReference>
<dbReference type="HOGENOM" id="CLU_866945_0_0_1"/>
<dbReference type="InterPro" id="IPR003591">
    <property type="entry name" value="Leu-rich_rpt_typical-subtyp"/>
</dbReference>
<dbReference type="STRING" id="32264.T1K3V5"/>
<evidence type="ECO:0000313" key="4">
    <source>
        <dbReference type="EnsemblMetazoa" id="tetur05g00380.1"/>
    </source>
</evidence>
<keyword evidence="3" id="KW-0677">Repeat</keyword>
<dbReference type="SUPFAM" id="SSF52058">
    <property type="entry name" value="L domain-like"/>
    <property type="match status" value="1"/>
</dbReference>
<reference evidence="5" key="1">
    <citation type="submission" date="2011-08" db="EMBL/GenBank/DDBJ databases">
        <authorList>
            <person name="Rombauts S."/>
        </authorList>
    </citation>
    <scope>NUCLEOTIDE SEQUENCE</scope>
    <source>
        <strain evidence="5">London</strain>
    </source>
</reference>
<dbReference type="PROSITE" id="PS51450">
    <property type="entry name" value="LRR"/>
    <property type="match status" value="1"/>
</dbReference>
<dbReference type="SMART" id="SM00369">
    <property type="entry name" value="LRR_TYP"/>
    <property type="match status" value="2"/>
</dbReference>
<keyword evidence="1" id="KW-0433">Leucine-rich repeat</keyword>
<proteinExistence type="predicted"/>
<dbReference type="InterPro" id="IPR032675">
    <property type="entry name" value="LRR_dom_sf"/>
</dbReference>
<dbReference type="PANTHER" id="PTHR24369">
    <property type="entry name" value="ANTIGEN BSP, PUTATIVE-RELATED"/>
    <property type="match status" value="1"/>
</dbReference>
<dbReference type="GO" id="GO:0005886">
    <property type="term" value="C:plasma membrane"/>
    <property type="evidence" value="ECO:0007669"/>
    <property type="project" value="TreeGrafter"/>
</dbReference>
<dbReference type="EMBL" id="CAEY01001560">
    <property type="status" value="NOT_ANNOTATED_CDS"/>
    <property type="molecule type" value="Genomic_DNA"/>
</dbReference>
<dbReference type="InterPro" id="IPR001611">
    <property type="entry name" value="Leu-rich_rpt"/>
</dbReference>
<evidence type="ECO:0000256" key="2">
    <source>
        <dbReference type="ARBA" id="ARBA00022729"/>
    </source>
</evidence>